<protein>
    <submittedName>
        <fullName evidence="2">Uncharacterized protein</fullName>
    </submittedName>
</protein>
<sequence>MLSSFGITDRPSQTEQRSYDPASLDICGPPAKSDDFTSSTSEGLTTRARNSTTALDRTDDWRIRPHRLADGTIGDPASVYTSIRGMSDTDLDLSDSVGAPQSASYPQCVDVLGLCQDLQGHSHGSQPFLISPSNGLTISQWSDLQGFSNAELDLSQIATNLLSSKDSSFEKNQIHVDLGYSWFTERGPKRKHAYIWQCCNCGQGGISIKSEACRSCGYPRCAYCPVSKVRV</sequence>
<reference evidence="3" key="1">
    <citation type="journal article" date="2017" name="BMC Genomics">
        <title>Gapless genome assembly of Colletotrichum higginsianum reveals chromosome structure and association of transposable elements with secondary metabolite gene clusters.</title>
        <authorList>
            <person name="Dallery J.-F."/>
            <person name="Lapalu N."/>
            <person name="Zampounis A."/>
            <person name="Pigne S."/>
            <person name="Luyten I."/>
            <person name="Amselem J."/>
            <person name="Wittenberg A.H.J."/>
            <person name="Zhou S."/>
            <person name="de Queiroz M.V."/>
            <person name="Robin G.P."/>
            <person name="Auger A."/>
            <person name="Hainaut M."/>
            <person name="Henrissat B."/>
            <person name="Kim K.-T."/>
            <person name="Lee Y.-H."/>
            <person name="Lespinet O."/>
            <person name="Schwartz D.C."/>
            <person name="Thon M.R."/>
            <person name="O'Connell R.J."/>
        </authorList>
    </citation>
    <scope>NUCLEOTIDE SEQUENCE [LARGE SCALE GENOMIC DNA]</scope>
    <source>
        <strain evidence="3">IMI 349063</strain>
    </source>
</reference>
<dbReference type="EMBL" id="LTAN01000007">
    <property type="protein sequence ID" value="OBR06341.1"/>
    <property type="molecule type" value="Genomic_DNA"/>
</dbReference>
<feature type="compositionally biased region" description="Polar residues" evidence="1">
    <location>
        <begin position="1"/>
        <end position="16"/>
    </location>
</feature>
<feature type="compositionally biased region" description="Polar residues" evidence="1">
    <location>
        <begin position="36"/>
        <end position="55"/>
    </location>
</feature>
<feature type="region of interest" description="Disordered" evidence="1">
    <location>
        <begin position="1"/>
        <end position="58"/>
    </location>
</feature>
<name>A0A1B7Y2V6_COLHI</name>
<dbReference type="OrthoDB" id="4850182at2759"/>
<dbReference type="GeneID" id="28869542"/>
<comment type="caution">
    <text evidence="2">The sequence shown here is derived from an EMBL/GenBank/DDBJ whole genome shotgun (WGS) entry which is preliminary data.</text>
</comment>
<proteinExistence type="predicted"/>
<accession>A0A1B7Y2V6</accession>
<dbReference type="Proteomes" id="UP000092177">
    <property type="component" value="Unassembled WGS sequence"/>
</dbReference>
<dbReference type="VEuPathDB" id="FungiDB:CH63R_10461"/>
<dbReference type="KEGG" id="chig:CH63R_10461"/>
<dbReference type="RefSeq" id="XP_018154859.1">
    <property type="nucleotide sequence ID" value="XM_018305435.1"/>
</dbReference>
<organism evidence="2 3">
    <name type="scientific">Colletotrichum higginsianum (strain IMI 349063)</name>
    <name type="common">Crucifer anthracnose fungus</name>
    <dbReference type="NCBI Taxonomy" id="759273"/>
    <lineage>
        <taxon>Eukaryota</taxon>
        <taxon>Fungi</taxon>
        <taxon>Dikarya</taxon>
        <taxon>Ascomycota</taxon>
        <taxon>Pezizomycotina</taxon>
        <taxon>Sordariomycetes</taxon>
        <taxon>Hypocreomycetidae</taxon>
        <taxon>Glomerellales</taxon>
        <taxon>Glomerellaceae</taxon>
        <taxon>Colletotrichum</taxon>
        <taxon>Colletotrichum destructivum species complex</taxon>
    </lineage>
</organism>
<evidence type="ECO:0000313" key="2">
    <source>
        <dbReference type="EMBL" id="OBR06341.1"/>
    </source>
</evidence>
<keyword evidence="3" id="KW-1185">Reference proteome</keyword>
<evidence type="ECO:0000256" key="1">
    <source>
        <dbReference type="SAM" id="MobiDB-lite"/>
    </source>
</evidence>
<evidence type="ECO:0000313" key="3">
    <source>
        <dbReference type="Proteomes" id="UP000092177"/>
    </source>
</evidence>
<dbReference type="AlphaFoldDB" id="A0A1B7Y2V6"/>
<gene>
    <name evidence="2" type="ORF">CH63R_10461</name>
</gene>